<dbReference type="CDD" id="cd08507">
    <property type="entry name" value="PBP2_SgrR_like"/>
    <property type="match status" value="1"/>
</dbReference>
<dbReference type="Pfam" id="PF12793">
    <property type="entry name" value="SgrR_N"/>
    <property type="match status" value="1"/>
</dbReference>
<evidence type="ECO:0000313" key="5">
    <source>
        <dbReference type="Proteomes" id="UP001344632"/>
    </source>
</evidence>
<proteinExistence type="predicted"/>
<dbReference type="Proteomes" id="UP001344632">
    <property type="component" value="Unassembled WGS sequence"/>
</dbReference>
<feature type="domain" description="Solute-binding protein family 5" evidence="2">
    <location>
        <begin position="179"/>
        <end position="481"/>
    </location>
</feature>
<dbReference type="Gene3D" id="3.10.105.10">
    <property type="entry name" value="Dipeptide-binding Protein, Domain 3"/>
    <property type="match status" value="1"/>
</dbReference>
<gene>
    <name evidence="4" type="ORF">P4H66_20980</name>
</gene>
<keyword evidence="5" id="KW-1185">Reference proteome</keyword>
<comment type="caution">
    <text evidence="4">The sequence shown here is derived from an EMBL/GenBank/DDBJ whole genome shotgun (WGS) entry which is preliminary data.</text>
</comment>
<dbReference type="Gene3D" id="3.40.190.10">
    <property type="entry name" value="Periplasmic binding protein-like II"/>
    <property type="match status" value="1"/>
</dbReference>
<dbReference type="PANTHER" id="PTHR30290">
    <property type="entry name" value="PERIPLASMIC BINDING COMPONENT OF ABC TRANSPORTER"/>
    <property type="match status" value="1"/>
</dbReference>
<protein>
    <submittedName>
        <fullName evidence="4">ABC transporter substrate-binding protein</fullName>
    </submittedName>
</protein>
<reference evidence="4 5" key="1">
    <citation type="submission" date="2023-03" db="EMBL/GenBank/DDBJ databases">
        <title>Bacillus Genome Sequencing.</title>
        <authorList>
            <person name="Dunlap C."/>
        </authorList>
    </citation>
    <scope>NUCLEOTIDE SEQUENCE [LARGE SCALE GENOMIC DNA]</scope>
    <source>
        <strain evidence="4 5">BD-525</strain>
    </source>
</reference>
<evidence type="ECO:0000256" key="1">
    <source>
        <dbReference type="ARBA" id="ARBA00023125"/>
    </source>
</evidence>
<evidence type="ECO:0000259" key="3">
    <source>
        <dbReference type="Pfam" id="PF12793"/>
    </source>
</evidence>
<dbReference type="PANTHER" id="PTHR30290:SF72">
    <property type="entry name" value="HTH-TYPE TRANSCRIPTIONAL REGULATOR SGRR"/>
    <property type="match status" value="1"/>
</dbReference>
<name>A0ABU6GR86_9BACL</name>
<dbReference type="InterPro" id="IPR039424">
    <property type="entry name" value="SBP_5"/>
</dbReference>
<dbReference type="SUPFAM" id="SSF53850">
    <property type="entry name" value="Periplasmic binding protein-like II"/>
    <property type="match status" value="1"/>
</dbReference>
<sequence length="594" mass="69085">MLLHEQYLMLYNRFSDESDSRRPIEVTLDDLSSALFCTVRNAKLILRKLVEEKLIEWLPGRGRGNYSQITFNEAKEDLLVDLSVGLAKNGEYKQAFELLSGYGQDTYAKDKFLDWLNGHFGYKKEEGMEGLPASDMLIFPVLHSPRTLDPAEANYAFDTHLQRQIFDRLLSFDEQLGRIVPGIAHHWNSDKDATEWTFYLRKGVRFHHGQELTSKDVLFTFERLRLDTQNQWLLREVQQIEALGSRVVRIRLRKPNRIFDRFMCSVAASILPYGLAGQDESVFWRLPIGTGPFSVVSYSKHRIELAAHTNYHQGRPYLDGVEIVIMPEDCDPESIGYPAVLHTWGRFRQEEQDSNVEERGALEKLRQACTLLSWNVNRKGPQQSEAFRRAVRMIIQPGEMIAELGGARILPAFGFRPDESHTRVIEPLRPERVRAALKEAAYDGTVMHLSVFDKYREDAEWIQARLADWGIRTEIQNYKIWEEADFTLSSIVLAEDEVCEIETYENQSSVLRKYLDEERLSWITARIDDALCADLVETRRMILREIEQYLRDEASVIFLHHRQLNTFLHPFVRGISLNALGWIDFKDVWLEKHD</sequence>
<dbReference type="InterPro" id="IPR000914">
    <property type="entry name" value="SBP_5_dom"/>
</dbReference>
<dbReference type="InterPro" id="IPR025370">
    <property type="entry name" value="SgrR_HTH_N"/>
</dbReference>
<evidence type="ECO:0000313" key="4">
    <source>
        <dbReference type="EMBL" id="MEC0242284.1"/>
    </source>
</evidence>
<organism evidence="4 5">
    <name type="scientific">Paenibacillus dokdonensis</name>
    <dbReference type="NCBI Taxonomy" id="2567944"/>
    <lineage>
        <taxon>Bacteria</taxon>
        <taxon>Bacillati</taxon>
        <taxon>Bacillota</taxon>
        <taxon>Bacilli</taxon>
        <taxon>Bacillales</taxon>
        <taxon>Paenibacillaceae</taxon>
        <taxon>Paenibacillus</taxon>
    </lineage>
</organism>
<feature type="domain" description="Transcriptional regulator SgrR N-terminal HTH" evidence="3">
    <location>
        <begin position="4"/>
        <end position="102"/>
    </location>
</feature>
<keyword evidence="1" id="KW-0238">DNA-binding</keyword>
<accession>A0ABU6GR86</accession>
<evidence type="ECO:0000259" key="2">
    <source>
        <dbReference type="Pfam" id="PF00496"/>
    </source>
</evidence>
<dbReference type="RefSeq" id="WP_326090054.1">
    <property type="nucleotide sequence ID" value="NZ_JARLKZ010000016.1"/>
</dbReference>
<dbReference type="Pfam" id="PF00496">
    <property type="entry name" value="SBP_bac_5"/>
    <property type="match status" value="1"/>
</dbReference>
<dbReference type="EMBL" id="JARLKZ010000016">
    <property type="protein sequence ID" value="MEC0242284.1"/>
    <property type="molecule type" value="Genomic_DNA"/>
</dbReference>